<accession>A0A3N4LTB4</accession>
<keyword evidence="4" id="KW-0223">Dioxygenase</keyword>
<dbReference type="Proteomes" id="UP000267821">
    <property type="component" value="Unassembled WGS sequence"/>
</dbReference>
<reference evidence="4 5" key="1">
    <citation type="journal article" date="2018" name="Nat. Ecol. Evol.">
        <title>Pezizomycetes genomes reveal the molecular basis of ectomycorrhizal truffle lifestyle.</title>
        <authorList>
            <person name="Murat C."/>
            <person name="Payen T."/>
            <person name="Noel B."/>
            <person name="Kuo A."/>
            <person name="Morin E."/>
            <person name="Chen J."/>
            <person name="Kohler A."/>
            <person name="Krizsan K."/>
            <person name="Balestrini R."/>
            <person name="Da Silva C."/>
            <person name="Montanini B."/>
            <person name="Hainaut M."/>
            <person name="Levati E."/>
            <person name="Barry K.W."/>
            <person name="Belfiori B."/>
            <person name="Cichocki N."/>
            <person name="Clum A."/>
            <person name="Dockter R.B."/>
            <person name="Fauchery L."/>
            <person name="Guy J."/>
            <person name="Iotti M."/>
            <person name="Le Tacon F."/>
            <person name="Lindquist E.A."/>
            <person name="Lipzen A."/>
            <person name="Malagnac F."/>
            <person name="Mello A."/>
            <person name="Molinier V."/>
            <person name="Miyauchi S."/>
            <person name="Poulain J."/>
            <person name="Riccioni C."/>
            <person name="Rubini A."/>
            <person name="Sitrit Y."/>
            <person name="Splivallo R."/>
            <person name="Traeger S."/>
            <person name="Wang M."/>
            <person name="Zifcakova L."/>
            <person name="Wipf D."/>
            <person name="Zambonelli A."/>
            <person name="Paolocci F."/>
            <person name="Nowrousian M."/>
            <person name="Ottonello S."/>
            <person name="Baldrian P."/>
            <person name="Spatafora J.W."/>
            <person name="Henrissat B."/>
            <person name="Nagy L.G."/>
            <person name="Aury J.M."/>
            <person name="Wincker P."/>
            <person name="Grigoriev I.V."/>
            <person name="Bonfante P."/>
            <person name="Martin F.M."/>
        </authorList>
    </citation>
    <scope>NUCLEOTIDE SEQUENCE [LARGE SCALE GENOMIC DNA]</scope>
    <source>
        <strain evidence="4 5">ATCC MYA-4762</strain>
    </source>
</reference>
<gene>
    <name evidence="4" type="ORF">L211DRAFT_866519</name>
</gene>
<evidence type="ECO:0000256" key="1">
    <source>
        <dbReference type="ARBA" id="ARBA00022630"/>
    </source>
</evidence>
<dbReference type="Pfam" id="PF03060">
    <property type="entry name" value="NMO"/>
    <property type="match status" value="1"/>
</dbReference>
<dbReference type="InParanoid" id="A0A3N4LTB4"/>
<dbReference type="PANTHER" id="PTHR32332">
    <property type="entry name" value="2-NITROPROPANE DIOXYGENASE"/>
    <property type="match status" value="1"/>
</dbReference>
<dbReference type="PANTHER" id="PTHR32332:SF34">
    <property type="entry name" value="2-NITROPROPANE DIOXYGENASE FAMILY, PUTATIVE-RELATED"/>
    <property type="match status" value="1"/>
</dbReference>
<dbReference type="Gene3D" id="3.20.20.70">
    <property type="entry name" value="Aldolase class I"/>
    <property type="match status" value="1"/>
</dbReference>
<organism evidence="4 5">
    <name type="scientific">Terfezia boudieri ATCC MYA-4762</name>
    <dbReference type="NCBI Taxonomy" id="1051890"/>
    <lineage>
        <taxon>Eukaryota</taxon>
        <taxon>Fungi</taxon>
        <taxon>Dikarya</taxon>
        <taxon>Ascomycota</taxon>
        <taxon>Pezizomycotina</taxon>
        <taxon>Pezizomycetes</taxon>
        <taxon>Pezizales</taxon>
        <taxon>Pezizaceae</taxon>
        <taxon>Terfezia</taxon>
    </lineage>
</organism>
<keyword evidence="1" id="KW-0285">Flavoprotein</keyword>
<sequence>MVPPEVDLLKSWFPWTSAPLIVGAPMRSISGPKLTAAVHAAGGVGFLGIGYELAALSPTILTCQTLIPSATTTSSTPLPFGVGFLTWNCSITTALSHLLSNPRPPCAIWLFGCRNPNELTIWATSLKSSLPQTLLFYQAGSISEVDFSAQLSSQGDRTPLIDAIVIQGVADSGGHGLAKGASIMTLLPEAIDHISNLKRTGKIPISRVIPILAAGGIMDSRGATAALALGAHGIVLGTRLIATPESEAHEKFKELLVSTSDGGQHTVRTRVYDEIRGTGGWPEIFGGRAIANKTYEDHENGVPRETIVERYNKAVQENDFERITAFAGTGVGLIHEIRPAKEIVEDVRHGTKALLSALPW</sequence>
<dbReference type="InterPro" id="IPR013785">
    <property type="entry name" value="Aldolase_TIM"/>
</dbReference>
<dbReference type="AlphaFoldDB" id="A0A3N4LTB4"/>
<dbReference type="GO" id="GO:0051213">
    <property type="term" value="F:dioxygenase activity"/>
    <property type="evidence" value="ECO:0007669"/>
    <property type="project" value="UniProtKB-KW"/>
</dbReference>
<evidence type="ECO:0000256" key="3">
    <source>
        <dbReference type="ARBA" id="ARBA00023002"/>
    </source>
</evidence>
<name>A0A3N4LTB4_9PEZI</name>
<dbReference type="InterPro" id="IPR004136">
    <property type="entry name" value="NMO"/>
</dbReference>
<dbReference type="STRING" id="1051890.A0A3N4LTB4"/>
<dbReference type="OrthoDB" id="2349068at2759"/>
<dbReference type="GO" id="GO:0018580">
    <property type="term" value="F:nitronate monooxygenase activity"/>
    <property type="evidence" value="ECO:0007669"/>
    <property type="project" value="InterPro"/>
</dbReference>
<proteinExistence type="predicted"/>
<dbReference type="CDD" id="cd04730">
    <property type="entry name" value="NPD_like"/>
    <property type="match status" value="1"/>
</dbReference>
<keyword evidence="2" id="KW-0288">FMN</keyword>
<dbReference type="SUPFAM" id="SSF51412">
    <property type="entry name" value="Inosine monophosphate dehydrogenase (IMPDH)"/>
    <property type="match status" value="1"/>
</dbReference>
<keyword evidence="3" id="KW-0560">Oxidoreductase</keyword>
<evidence type="ECO:0000256" key="2">
    <source>
        <dbReference type="ARBA" id="ARBA00022643"/>
    </source>
</evidence>
<evidence type="ECO:0000313" key="4">
    <source>
        <dbReference type="EMBL" id="RPB26126.1"/>
    </source>
</evidence>
<keyword evidence="5" id="KW-1185">Reference proteome</keyword>
<dbReference type="EMBL" id="ML121535">
    <property type="protein sequence ID" value="RPB26126.1"/>
    <property type="molecule type" value="Genomic_DNA"/>
</dbReference>
<protein>
    <submittedName>
        <fullName evidence="4">Putative oxidoreductase 2-nitropropane dioxygenase family</fullName>
    </submittedName>
</protein>
<evidence type="ECO:0000313" key="5">
    <source>
        <dbReference type="Proteomes" id="UP000267821"/>
    </source>
</evidence>